<keyword evidence="10" id="KW-1185">Reference proteome</keyword>
<dbReference type="InterPro" id="IPR001041">
    <property type="entry name" value="2Fe-2S_ferredoxin-type"/>
</dbReference>
<dbReference type="GO" id="GO:0051537">
    <property type="term" value="F:2 iron, 2 sulfur cluster binding"/>
    <property type="evidence" value="ECO:0007669"/>
    <property type="project" value="UniProtKB-KW"/>
</dbReference>
<protein>
    <submittedName>
        <fullName evidence="8">Ferredoxin-6</fullName>
    </submittedName>
</protein>
<dbReference type="GO" id="GO:0140647">
    <property type="term" value="P:P450-containing electron transport chain"/>
    <property type="evidence" value="ECO:0007669"/>
    <property type="project" value="InterPro"/>
</dbReference>
<dbReference type="InterPro" id="IPR036010">
    <property type="entry name" value="2Fe-2S_ferredoxin-like_sf"/>
</dbReference>
<evidence type="ECO:0000313" key="11">
    <source>
        <dbReference type="Proteomes" id="UP000439591"/>
    </source>
</evidence>
<evidence type="ECO:0000256" key="3">
    <source>
        <dbReference type="ARBA" id="ARBA00022723"/>
    </source>
</evidence>
<comment type="cofactor">
    <cofactor evidence="6">
        <name>[2Fe-2S] cluster</name>
        <dbReference type="ChEBI" id="CHEBI:190135"/>
    </cofactor>
</comment>
<keyword evidence="2" id="KW-0001">2Fe-2S</keyword>
<sequence>MSNSIEFTFIDSNGDPHTVSATSGETLMSIATNNNIRGIDGDCGGCCACGTCRIHLDSTLTHISSPEQDELDIIEFAGDDSGTQRLGCQIQIDEAFAGKTIKVAQ</sequence>
<dbReference type="Proteomes" id="UP000435877">
    <property type="component" value="Unassembled WGS sequence"/>
</dbReference>
<dbReference type="RefSeq" id="WP_159270063.1">
    <property type="nucleotide sequence ID" value="NZ_CACSIK010000003.1"/>
</dbReference>
<dbReference type="GO" id="GO:0046872">
    <property type="term" value="F:metal ion binding"/>
    <property type="evidence" value="ECO:0007669"/>
    <property type="project" value="UniProtKB-KW"/>
</dbReference>
<evidence type="ECO:0000256" key="1">
    <source>
        <dbReference type="ARBA" id="ARBA00010914"/>
    </source>
</evidence>
<feature type="domain" description="2Fe-2S ferredoxin-type" evidence="7">
    <location>
        <begin position="5"/>
        <end position="105"/>
    </location>
</feature>
<dbReference type="InterPro" id="IPR001055">
    <property type="entry name" value="Adrenodoxin-like"/>
</dbReference>
<dbReference type="AlphaFoldDB" id="A0A5S9Q3F7"/>
<dbReference type="PROSITE" id="PS51085">
    <property type="entry name" value="2FE2S_FER_2"/>
    <property type="match status" value="1"/>
</dbReference>
<evidence type="ECO:0000313" key="10">
    <source>
        <dbReference type="Proteomes" id="UP000435877"/>
    </source>
</evidence>
<dbReference type="EMBL" id="CACSIM010000006">
    <property type="protein sequence ID" value="CAA0118607.1"/>
    <property type="molecule type" value="Genomic_DNA"/>
</dbReference>
<accession>A0A5S9Q3F7</accession>
<dbReference type="EMBL" id="CACSIK010000003">
    <property type="protein sequence ID" value="CAA0111398.1"/>
    <property type="molecule type" value="Genomic_DNA"/>
</dbReference>
<dbReference type="Gene3D" id="3.10.20.30">
    <property type="match status" value="1"/>
</dbReference>
<keyword evidence="3" id="KW-0479">Metal-binding</keyword>
<evidence type="ECO:0000259" key="7">
    <source>
        <dbReference type="PROSITE" id="PS51085"/>
    </source>
</evidence>
<organism evidence="8 10">
    <name type="scientific">Zhongshania aliphaticivorans</name>
    <dbReference type="NCBI Taxonomy" id="1470434"/>
    <lineage>
        <taxon>Bacteria</taxon>
        <taxon>Pseudomonadati</taxon>
        <taxon>Pseudomonadota</taxon>
        <taxon>Gammaproteobacteria</taxon>
        <taxon>Cellvibrionales</taxon>
        <taxon>Spongiibacteraceae</taxon>
        <taxon>Zhongshania</taxon>
    </lineage>
</organism>
<proteinExistence type="inferred from homology"/>
<comment type="similarity">
    <text evidence="1">Belongs to the adrenodoxin/putidaredoxin family.</text>
</comment>
<evidence type="ECO:0000313" key="8">
    <source>
        <dbReference type="EMBL" id="CAA0111398.1"/>
    </source>
</evidence>
<dbReference type="SUPFAM" id="SSF54292">
    <property type="entry name" value="2Fe-2S ferredoxin-like"/>
    <property type="match status" value="1"/>
</dbReference>
<name>A0A5S9Q3F7_9GAMM</name>
<keyword evidence="5" id="KW-0411">Iron-sulfur</keyword>
<evidence type="ECO:0000256" key="5">
    <source>
        <dbReference type="ARBA" id="ARBA00023014"/>
    </source>
</evidence>
<dbReference type="GO" id="GO:0009055">
    <property type="term" value="F:electron transfer activity"/>
    <property type="evidence" value="ECO:0007669"/>
    <property type="project" value="TreeGrafter"/>
</dbReference>
<dbReference type="Proteomes" id="UP000439591">
    <property type="component" value="Unassembled WGS sequence"/>
</dbReference>
<gene>
    <name evidence="8" type="primary">fdxE_7</name>
    <name evidence="8" type="ORF">IHBHHGIJ_03295</name>
    <name evidence="9" type="ORF">KFEGEMFD_03508</name>
</gene>
<evidence type="ECO:0000256" key="4">
    <source>
        <dbReference type="ARBA" id="ARBA00023004"/>
    </source>
</evidence>
<evidence type="ECO:0000313" key="9">
    <source>
        <dbReference type="EMBL" id="CAA0118607.1"/>
    </source>
</evidence>
<evidence type="ECO:0000256" key="6">
    <source>
        <dbReference type="ARBA" id="ARBA00034078"/>
    </source>
</evidence>
<reference evidence="10 11" key="1">
    <citation type="submission" date="2019-11" db="EMBL/GenBank/DDBJ databases">
        <authorList>
            <person name="Holert J."/>
        </authorList>
    </citation>
    <scope>NUCLEOTIDE SEQUENCE [LARGE SCALE GENOMIC DNA]</scope>
    <source>
        <strain evidence="9">BC3_2A</strain>
        <strain evidence="8">SB11_1A</strain>
    </source>
</reference>
<dbReference type="InterPro" id="IPR012675">
    <property type="entry name" value="Beta-grasp_dom_sf"/>
</dbReference>
<dbReference type="Pfam" id="PF00111">
    <property type="entry name" value="Fer2"/>
    <property type="match status" value="1"/>
</dbReference>
<dbReference type="PANTHER" id="PTHR23426">
    <property type="entry name" value="FERREDOXIN/ADRENODOXIN"/>
    <property type="match status" value="1"/>
</dbReference>
<evidence type="ECO:0000256" key="2">
    <source>
        <dbReference type="ARBA" id="ARBA00022714"/>
    </source>
</evidence>
<keyword evidence="4" id="KW-0408">Iron</keyword>
<dbReference type="PANTHER" id="PTHR23426:SF65">
    <property type="entry name" value="FERREDOXIN-2, MITOCHONDRIAL"/>
    <property type="match status" value="1"/>
</dbReference>